<keyword evidence="5" id="KW-0963">Cytoplasm</keyword>
<dbReference type="InterPro" id="IPR001537">
    <property type="entry name" value="SpoU_MeTrfase"/>
</dbReference>
<dbReference type="FunFam" id="3.40.1280.10:FF:000006">
    <property type="entry name" value="Uncharacterized tRNA/rRNA methyltransferase HI_0380"/>
    <property type="match status" value="1"/>
</dbReference>
<sequence length="256" mass="28421">MLGQIRIVMIHTTHPGNIGGVARAMQNMGLTDLCLVAPKRFPDPEADARASGATDLLASAKVVETLDEALDGCHLVVGTSARDRHIPWPVITPRQMASVACDLQPGKRMAILFGREDRGLTNDELHRCHHHVHIPTNPDFSSLNVAAAVQVIAYELRIASLESEPGLLPQWGTAWDIDLADARETELLFEHLEKTLVGVEFLDPDNPRQLMTRLRRLFLRAVPDRVEVNVMRGFLSAIDKVLARNPRMKGEEKNDV</sequence>
<evidence type="ECO:0000256" key="4">
    <source>
        <dbReference type="ARBA" id="ARBA00022691"/>
    </source>
</evidence>
<proteinExistence type="inferred from homology"/>
<evidence type="ECO:0000256" key="2">
    <source>
        <dbReference type="ARBA" id="ARBA00022603"/>
    </source>
</evidence>
<dbReference type="Gene3D" id="3.40.1280.10">
    <property type="match status" value="1"/>
</dbReference>
<comment type="catalytic activity">
    <reaction evidence="5">
        <text>uridine(32) in tRNA + S-adenosyl-L-methionine = 2'-O-methyluridine(32) in tRNA + S-adenosyl-L-homocysteine + H(+)</text>
        <dbReference type="Rhea" id="RHEA:42936"/>
        <dbReference type="Rhea" id="RHEA-COMP:10107"/>
        <dbReference type="Rhea" id="RHEA-COMP:10290"/>
        <dbReference type="ChEBI" id="CHEBI:15378"/>
        <dbReference type="ChEBI" id="CHEBI:57856"/>
        <dbReference type="ChEBI" id="CHEBI:59789"/>
        <dbReference type="ChEBI" id="CHEBI:65315"/>
        <dbReference type="ChEBI" id="CHEBI:74478"/>
        <dbReference type="EC" id="2.1.1.200"/>
    </reaction>
</comment>
<dbReference type="InterPro" id="IPR029026">
    <property type="entry name" value="tRNA_m1G_MTases_N"/>
</dbReference>
<dbReference type="EC" id="2.1.1.200" evidence="5"/>
<comment type="catalytic activity">
    <reaction evidence="5">
        <text>cytidine(32) in tRNA + S-adenosyl-L-methionine = 2'-O-methylcytidine(32) in tRNA + S-adenosyl-L-homocysteine + H(+)</text>
        <dbReference type="Rhea" id="RHEA:42932"/>
        <dbReference type="Rhea" id="RHEA-COMP:10288"/>
        <dbReference type="Rhea" id="RHEA-COMP:10289"/>
        <dbReference type="ChEBI" id="CHEBI:15378"/>
        <dbReference type="ChEBI" id="CHEBI:57856"/>
        <dbReference type="ChEBI" id="CHEBI:59789"/>
        <dbReference type="ChEBI" id="CHEBI:74495"/>
        <dbReference type="ChEBI" id="CHEBI:82748"/>
        <dbReference type="EC" id="2.1.1.200"/>
    </reaction>
</comment>
<keyword evidence="4 5" id="KW-0949">S-adenosyl-L-methionine</keyword>
<keyword evidence="5" id="KW-0819">tRNA processing</keyword>
<feature type="domain" description="tRNA/rRNA methyltransferase SpoU type" evidence="6">
    <location>
        <begin position="5"/>
        <end position="154"/>
    </location>
</feature>
<dbReference type="EMBL" id="CP044222">
    <property type="protein sequence ID" value="QEW07615.1"/>
    <property type="molecule type" value="Genomic_DNA"/>
</dbReference>
<comment type="function">
    <text evidence="5">Catalyzes the formation of 2'O-methylated cytidine (Cm32) or 2'O-methylated uridine (Um32) at position 32 in tRNA.</text>
</comment>
<dbReference type="Proteomes" id="UP000325606">
    <property type="component" value="Chromosome"/>
</dbReference>
<dbReference type="SUPFAM" id="SSF75217">
    <property type="entry name" value="alpha/beta knot"/>
    <property type="match status" value="1"/>
</dbReference>
<dbReference type="AlphaFoldDB" id="A0A5J6LGD8"/>
<dbReference type="PANTHER" id="PTHR42786">
    <property type="entry name" value="TRNA/RRNA METHYLTRANSFERASE"/>
    <property type="match status" value="1"/>
</dbReference>
<evidence type="ECO:0000259" key="6">
    <source>
        <dbReference type="Pfam" id="PF00588"/>
    </source>
</evidence>
<keyword evidence="8" id="KW-1185">Reference proteome</keyword>
<dbReference type="PANTHER" id="PTHR42786:SF2">
    <property type="entry name" value="TRNA (CYTIDINE_URIDINE-2'-O-)-METHYLTRANSFERASE TRMJ"/>
    <property type="match status" value="1"/>
</dbReference>
<dbReference type="GO" id="GO:0003723">
    <property type="term" value="F:RNA binding"/>
    <property type="evidence" value="ECO:0007669"/>
    <property type="project" value="InterPro"/>
</dbReference>
<comment type="similarity">
    <text evidence="1">Belongs to the class IV-like SAM-binding methyltransferase superfamily. RNA methyltransferase TrmH family.</text>
</comment>
<protein>
    <recommendedName>
        <fullName evidence="5">tRNA (cytidine/uridine-2'-O-)-methyltransferase TrmJ</fullName>
        <ecNumber evidence="5">2.1.1.200</ecNumber>
    </recommendedName>
    <alternativeName>
        <fullName evidence="5">tRNA (cytidine(32)/uridine(32)-2'-O)-methyltransferase</fullName>
    </alternativeName>
    <alternativeName>
        <fullName evidence="5">tRNA Cm32/Um32 methyltransferase</fullName>
    </alternativeName>
</protein>
<accession>A0A5J6LGD8</accession>
<dbReference type="CDD" id="cd18093">
    <property type="entry name" value="SpoU-like_TrmJ"/>
    <property type="match status" value="1"/>
</dbReference>
<comment type="subcellular location">
    <subcellularLocation>
        <location evidence="5">Cytoplasm</location>
    </subcellularLocation>
</comment>
<keyword evidence="3 7" id="KW-0808">Transferase</keyword>
<keyword evidence="2 5" id="KW-0489">Methyltransferase</keyword>
<evidence type="ECO:0000313" key="8">
    <source>
        <dbReference type="Proteomes" id="UP000325606"/>
    </source>
</evidence>
<reference evidence="7 8" key="1">
    <citation type="submission" date="2019-09" db="EMBL/GenBank/DDBJ databases">
        <title>Nitrincola iocasae sp. nov., a bacterium isolated from the sediment collected at a cold seep field in South China Sea.</title>
        <authorList>
            <person name="Zhang H."/>
            <person name="Wang H."/>
            <person name="Li C."/>
        </authorList>
    </citation>
    <scope>NUCLEOTIDE SEQUENCE [LARGE SCALE GENOMIC DNA]</scope>
    <source>
        <strain evidence="7 8">KXZD1103</strain>
    </source>
</reference>
<dbReference type="Gene3D" id="1.10.8.590">
    <property type="match status" value="1"/>
</dbReference>
<evidence type="ECO:0000256" key="3">
    <source>
        <dbReference type="ARBA" id="ARBA00022679"/>
    </source>
</evidence>
<dbReference type="Pfam" id="PF00588">
    <property type="entry name" value="SpoU_methylase"/>
    <property type="match status" value="1"/>
</dbReference>
<dbReference type="PIRSF" id="PIRSF004808">
    <property type="entry name" value="LasT"/>
    <property type="match status" value="1"/>
</dbReference>
<dbReference type="GO" id="GO:0106339">
    <property type="term" value="F:tRNA (cytidine(32)-2'-O)-methyltransferase activity"/>
    <property type="evidence" value="ECO:0007669"/>
    <property type="project" value="RHEA"/>
</dbReference>
<dbReference type="NCBIfam" id="TIGR00050">
    <property type="entry name" value="rRNA_methyl_1"/>
    <property type="match status" value="1"/>
</dbReference>
<organism evidence="7 8">
    <name type="scientific">Nitrincola iocasae</name>
    <dbReference type="NCBI Taxonomy" id="2614693"/>
    <lineage>
        <taxon>Bacteria</taxon>
        <taxon>Pseudomonadati</taxon>
        <taxon>Pseudomonadota</taxon>
        <taxon>Gammaproteobacteria</taxon>
        <taxon>Oceanospirillales</taxon>
        <taxon>Oceanospirillaceae</taxon>
        <taxon>Nitrincola</taxon>
    </lineage>
</organism>
<evidence type="ECO:0000256" key="5">
    <source>
        <dbReference type="RuleBase" id="RU362024"/>
    </source>
</evidence>
<name>A0A5J6LGD8_9GAMM</name>
<dbReference type="GO" id="GO:0005829">
    <property type="term" value="C:cytosol"/>
    <property type="evidence" value="ECO:0007669"/>
    <property type="project" value="TreeGrafter"/>
</dbReference>
<dbReference type="KEGG" id="nik:F5I99_14510"/>
<evidence type="ECO:0000313" key="7">
    <source>
        <dbReference type="EMBL" id="QEW07615.1"/>
    </source>
</evidence>
<evidence type="ECO:0000256" key="1">
    <source>
        <dbReference type="ARBA" id="ARBA00007228"/>
    </source>
</evidence>
<gene>
    <name evidence="5" type="primary">trmJ</name>
    <name evidence="7" type="ORF">F5I99_14510</name>
</gene>
<comment type="subunit">
    <text evidence="5">Homodimer.</text>
</comment>
<dbReference type="GO" id="GO:0002128">
    <property type="term" value="P:tRNA nucleoside ribose methylation"/>
    <property type="evidence" value="ECO:0007669"/>
    <property type="project" value="TreeGrafter"/>
</dbReference>
<dbReference type="InterPro" id="IPR004384">
    <property type="entry name" value="RNA_MeTrfase_TrmJ/LasT"/>
</dbReference>
<dbReference type="InterPro" id="IPR029028">
    <property type="entry name" value="Alpha/beta_knot_MTases"/>
</dbReference>
<dbReference type="RefSeq" id="WP_151057217.1">
    <property type="nucleotide sequence ID" value="NZ_CP044222.1"/>
</dbReference>
<dbReference type="GO" id="GO:0160206">
    <property type="term" value="F:tRNA (cytidine(32)/uridine(32)-2'-O)-methyltransferase activity"/>
    <property type="evidence" value="ECO:0007669"/>
    <property type="project" value="UniProtKB-EC"/>
</dbReference>